<keyword evidence="1" id="KW-1185">Reference proteome</keyword>
<reference evidence="2" key="1">
    <citation type="submission" date="2016-11" db="UniProtKB">
        <authorList>
            <consortium name="WormBaseParasite"/>
        </authorList>
    </citation>
    <scope>IDENTIFICATION</scope>
</reference>
<dbReference type="Proteomes" id="UP000095283">
    <property type="component" value="Unplaced"/>
</dbReference>
<proteinExistence type="predicted"/>
<organism evidence="1 2">
    <name type="scientific">Heterorhabditis bacteriophora</name>
    <name type="common">Entomopathogenic nematode worm</name>
    <dbReference type="NCBI Taxonomy" id="37862"/>
    <lineage>
        <taxon>Eukaryota</taxon>
        <taxon>Metazoa</taxon>
        <taxon>Ecdysozoa</taxon>
        <taxon>Nematoda</taxon>
        <taxon>Chromadorea</taxon>
        <taxon>Rhabditida</taxon>
        <taxon>Rhabditina</taxon>
        <taxon>Rhabditomorpha</taxon>
        <taxon>Strongyloidea</taxon>
        <taxon>Heterorhabditidae</taxon>
        <taxon>Heterorhabditis</taxon>
    </lineage>
</organism>
<evidence type="ECO:0000313" key="1">
    <source>
        <dbReference type="Proteomes" id="UP000095283"/>
    </source>
</evidence>
<evidence type="ECO:0000313" key="2">
    <source>
        <dbReference type="WBParaSite" id="Hba_04563"/>
    </source>
</evidence>
<protein>
    <submittedName>
        <fullName evidence="2">Uncharacterized protein</fullName>
    </submittedName>
</protein>
<dbReference type="WBParaSite" id="Hba_04563">
    <property type="protein sequence ID" value="Hba_04563"/>
    <property type="gene ID" value="Hba_04563"/>
</dbReference>
<accession>A0A1I7WHV0</accession>
<sequence>MTFLIRYIVHFGSANYFYF</sequence>
<dbReference type="AlphaFoldDB" id="A0A1I7WHV0"/>
<name>A0A1I7WHV0_HETBA</name>